<keyword evidence="2" id="KW-1185">Reference proteome</keyword>
<organism evidence="2 3">
    <name type="scientific">Spinacia oleracea</name>
    <name type="common">Spinach</name>
    <dbReference type="NCBI Taxonomy" id="3562"/>
    <lineage>
        <taxon>Eukaryota</taxon>
        <taxon>Viridiplantae</taxon>
        <taxon>Streptophyta</taxon>
        <taxon>Embryophyta</taxon>
        <taxon>Tracheophyta</taxon>
        <taxon>Spermatophyta</taxon>
        <taxon>Magnoliopsida</taxon>
        <taxon>eudicotyledons</taxon>
        <taxon>Gunneridae</taxon>
        <taxon>Pentapetalae</taxon>
        <taxon>Caryophyllales</taxon>
        <taxon>Chenopodiaceae</taxon>
        <taxon>Chenopodioideae</taxon>
        <taxon>Anserineae</taxon>
        <taxon>Spinacia</taxon>
    </lineage>
</organism>
<dbReference type="SUPFAM" id="SSF56219">
    <property type="entry name" value="DNase I-like"/>
    <property type="match status" value="1"/>
</dbReference>
<dbReference type="GeneID" id="110786963"/>
<dbReference type="Pfam" id="PF03372">
    <property type="entry name" value="Exo_endo_phos"/>
    <property type="match status" value="1"/>
</dbReference>
<dbReference type="RefSeq" id="XP_021847246.2">
    <property type="nucleotide sequence ID" value="XM_021991554.2"/>
</dbReference>
<dbReference type="Gene3D" id="3.60.10.10">
    <property type="entry name" value="Endonuclease/exonuclease/phosphatase"/>
    <property type="match status" value="1"/>
</dbReference>
<reference evidence="2" key="1">
    <citation type="journal article" date="2021" name="Nat. Commun.">
        <title>Genomic analyses provide insights into spinach domestication and the genetic basis of agronomic traits.</title>
        <authorList>
            <person name="Cai X."/>
            <person name="Sun X."/>
            <person name="Xu C."/>
            <person name="Sun H."/>
            <person name="Wang X."/>
            <person name="Ge C."/>
            <person name="Zhang Z."/>
            <person name="Wang Q."/>
            <person name="Fei Z."/>
            <person name="Jiao C."/>
            <person name="Wang Q."/>
        </authorList>
    </citation>
    <scope>NUCLEOTIDE SEQUENCE [LARGE SCALE GENOMIC DNA]</scope>
    <source>
        <strain evidence="2">cv. Varoflay</strain>
    </source>
</reference>
<evidence type="ECO:0000259" key="1">
    <source>
        <dbReference type="Pfam" id="PF03372"/>
    </source>
</evidence>
<dbReference type="KEGG" id="soe:110786963"/>
<dbReference type="PANTHER" id="PTHR33710">
    <property type="entry name" value="BNAC02G09200D PROTEIN"/>
    <property type="match status" value="1"/>
</dbReference>
<name>A0A9R0IDN1_SPIOL</name>
<reference evidence="3" key="2">
    <citation type="submission" date="2025-08" db="UniProtKB">
        <authorList>
            <consortium name="RefSeq"/>
        </authorList>
    </citation>
    <scope>IDENTIFICATION</scope>
    <source>
        <tissue evidence="3">Leaf</tissue>
    </source>
</reference>
<dbReference type="GO" id="GO:0003824">
    <property type="term" value="F:catalytic activity"/>
    <property type="evidence" value="ECO:0007669"/>
    <property type="project" value="InterPro"/>
</dbReference>
<evidence type="ECO:0000313" key="2">
    <source>
        <dbReference type="Proteomes" id="UP000813463"/>
    </source>
</evidence>
<dbReference type="Proteomes" id="UP000813463">
    <property type="component" value="Chromosome 6"/>
</dbReference>
<evidence type="ECO:0000313" key="3">
    <source>
        <dbReference type="RefSeq" id="XP_021847246.2"/>
    </source>
</evidence>
<gene>
    <name evidence="3" type="primary">LOC110786963</name>
</gene>
<dbReference type="InterPro" id="IPR036691">
    <property type="entry name" value="Endo/exonu/phosph_ase_sf"/>
</dbReference>
<proteinExistence type="predicted"/>
<dbReference type="AlphaFoldDB" id="A0A9R0IDN1"/>
<protein>
    <recommendedName>
        <fullName evidence="1">Endonuclease/exonuclease/phosphatase domain-containing protein</fullName>
    </recommendedName>
</protein>
<feature type="domain" description="Endonuclease/exonuclease/phosphatase" evidence="1">
    <location>
        <begin position="8"/>
        <end position="169"/>
    </location>
</feature>
<dbReference type="InterPro" id="IPR005135">
    <property type="entry name" value="Endo/exonuclease/phosphatase"/>
</dbReference>
<dbReference type="PANTHER" id="PTHR33710:SF80">
    <property type="entry name" value="ENDONUCLEASE_EXONUCLEASE_PHOSPHATASE"/>
    <property type="match status" value="1"/>
</dbReference>
<accession>A0A9R0IDN1</accession>
<sequence>MNYEHSPRGRIWIGWKHALVSVQLLHKTEFCVHCNVATKNGLFSTTFLAVYGLHSVDTRRPMWREITTFSSTVTCPWLVMGDFNAVLLAADRVNGNAVTEGETKDFDSCMDAVGLAELKNCGSYYSWSNKGQGNLRICSRIDRAIANALWHSKFVDAVVDYLPPGISDHSPLVMSCNIHLGGGSRPFKFFNYMEDHAHFLDVVKKGWDVSCPRSGSMLKVWTKLKAGKQGLKEFHHKDFAKLDERIEGNVQQSERECSETLKKFLHIQESAYRQKARIQWLQKLSTTQEIQEEVSSFYKQLIGTAASSLMGVDVGVVRKGKQLSAADAEMLVVPISDAEIDAAIKGIDNNKAPGLDGFNSLFFLQAWEIVKADVYEAVREFFRTGVMLKQVNNTSVTLVPKIQNASCVKDFRPVHLFTKLFPKYLLLECKVLLEQL</sequence>